<dbReference type="Pfam" id="PF00106">
    <property type="entry name" value="adh_short"/>
    <property type="match status" value="1"/>
</dbReference>
<dbReference type="InterPro" id="IPR020904">
    <property type="entry name" value="Sc_DH/Rdtase_CS"/>
</dbReference>
<protein>
    <submittedName>
        <fullName evidence="4">Unannotated protein</fullName>
    </submittedName>
</protein>
<dbReference type="SMART" id="SM00822">
    <property type="entry name" value="PKS_KR"/>
    <property type="match status" value="1"/>
</dbReference>
<dbReference type="InterPro" id="IPR036291">
    <property type="entry name" value="NAD(P)-bd_dom_sf"/>
</dbReference>
<dbReference type="InterPro" id="IPR057326">
    <property type="entry name" value="KR_dom"/>
</dbReference>
<gene>
    <name evidence="4" type="ORF">UFOPK3605_01218</name>
</gene>
<reference evidence="4" key="1">
    <citation type="submission" date="2020-05" db="EMBL/GenBank/DDBJ databases">
        <authorList>
            <person name="Chiriac C."/>
            <person name="Salcher M."/>
            <person name="Ghai R."/>
            <person name="Kavagutti S V."/>
        </authorList>
    </citation>
    <scope>NUCLEOTIDE SEQUENCE</scope>
</reference>
<dbReference type="PROSITE" id="PS00061">
    <property type="entry name" value="ADH_SHORT"/>
    <property type="match status" value="1"/>
</dbReference>
<sequence length="300" mass="31549">MGLLDGRVAVVTGSGRGIGREFALSLAREGASLVINDVGVSLDGQGTKDDPAAAVCAEIIEFGGAAIPNYESVTDFSSAEKIIAAAVKEFGTIDVLVNNAGIVRDRTLVKMSEEDFDAVVAVHMKGTFNCTRHAAPIMKEKGYGRIVNITSSAGLRGNFGQTNYGAAKAAIMGMTFVWALELARSGITVNAVAPAGATRMTAALFERSGTAPPPEQDPSLNAPLVTFLASERASHVNGQILGRSEYAFTLFQQPKPIASMWRDGGWTPELVAEQFDVGLGQHLQTVGMVMPGGMERKEGS</sequence>
<evidence type="ECO:0000256" key="1">
    <source>
        <dbReference type="ARBA" id="ARBA00006484"/>
    </source>
</evidence>
<evidence type="ECO:0000259" key="3">
    <source>
        <dbReference type="SMART" id="SM00822"/>
    </source>
</evidence>
<dbReference type="GO" id="GO:0016491">
    <property type="term" value="F:oxidoreductase activity"/>
    <property type="evidence" value="ECO:0007669"/>
    <property type="project" value="UniProtKB-KW"/>
</dbReference>
<dbReference type="PANTHER" id="PTHR45024">
    <property type="entry name" value="DEHYDROGENASES, SHORT CHAIN"/>
    <property type="match status" value="1"/>
</dbReference>
<evidence type="ECO:0000313" key="4">
    <source>
        <dbReference type="EMBL" id="CAB4912541.1"/>
    </source>
</evidence>
<name>A0A6J7GVM3_9ZZZZ</name>
<comment type="similarity">
    <text evidence="1">Belongs to the short-chain dehydrogenases/reductases (SDR) family.</text>
</comment>
<dbReference type="AlphaFoldDB" id="A0A6J7GVM3"/>
<evidence type="ECO:0000256" key="2">
    <source>
        <dbReference type="ARBA" id="ARBA00023002"/>
    </source>
</evidence>
<dbReference type="Gene3D" id="3.40.50.720">
    <property type="entry name" value="NAD(P)-binding Rossmann-like Domain"/>
    <property type="match status" value="1"/>
</dbReference>
<dbReference type="InterPro" id="IPR051687">
    <property type="entry name" value="Peroxisomal_Beta-Oxidation"/>
</dbReference>
<dbReference type="EMBL" id="CAFBMM010000071">
    <property type="protein sequence ID" value="CAB4912541.1"/>
    <property type="molecule type" value="Genomic_DNA"/>
</dbReference>
<proteinExistence type="inferred from homology"/>
<dbReference type="FunFam" id="3.40.50.720:FF:000173">
    <property type="entry name" value="3-oxoacyl-[acyl-carrier protein] reductase"/>
    <property type="match status" value="1"/>
</dbReference>
<dbReference type="SUPFAM" id="SSF51735">
    <property type="entry name" value="NAD(P)-binding Rossmann-fold domains"/>
    <property type="match status" value="1"/>
</dbReference>
<organism evidence="4">
    <name type="scientific">freshwater metagenome</name>
    <dbReference type="NCBI Taxonomy" id="449393"/>
    <lineage>
        <taxon>unclassified sequences</taxon>
        <taxon>metagenomes</taxon>
        <taxon>ecological metagenomes</taxon>
    </lineage>
</organism>
<accession>A0A6J7GVM3</accession>
<dbReference type="InterPro" id="IPR002347">
    <property type="entry name" value="SDR_fam"/>
</dbReference>
<keyword evidence="2" id="KW-0560">Oxidoreductase</keyword>
<dbReference type="PRINTS" id="PR00081">
    <property type="entry name" value="GDHRDH"/>
</dbReference>
<dbReference type="PRINTS" id="PR00080">
    <property type="entry name" value="SDRFAMILY"/>
</dbReference>
<feature type="domain" description="Ketoreductase" evidence="3">
    <location>
        <begin position="7"/>
        <end position="195"/>
    </location>
</feature>
<dbReference type="PANTHER" id="PTHR45024:SF2">
    <property type="entry name" value="SCP2 DOMAIN-CONTAINING PROTEIN"/>
    <property type="match status" value="1"/>
</dbReference>